<proteinExistence type="predicted"/>
<evidence type="ECO:0000313" key="2">
    <source>
        <dbReference type="EMBL" id="EER39526.1"/>
    </source>
</evidence>
<organism evidence="2 3">
    <name type="scientific">Ajellomyces capsulatus (strain H143)</name>
    <name type="common">Darling's disease fungus</name>
    <name type="synonym">Histoplasma capsulatum</name>
    <dbReference type="NCBI Taxonomy" id="544712"/>
    <lineage>
        <taxon>Eukaryota</taxon>
        <taxon>Fungi</taxon>
        <taxon>Dikarya</taxon>
        <taxon>Ascomycota</taxon>
        <taxon>Pezizomycotina</taxon>
        <taxon>Eurotiomycetes</taxon>
        <taxon>Eurotiomycetidae</taxon>
        <taxon>Onygenales</taxon>
        <taxon>Ajellomycetaceae</taxon>
        <taxon>Histoplasma</taxon>
    </lineage>
</organism>
<keyword evidence="1" id="KW-0812">Transmembrane</keyword>
<protein>
    <submittedName>
        <fullName evidence="2">Uncharacterized protein</fullName>
    </submittedName>
</protein>
<reference evidence="3" key="1">
    <citation type="submission" date="2009-05" db="EMBL/GenBank/DDBJ databases">
        <title>The genome sequence of Ajellomyces capsulatus strain H143.</title>
        <authorList>
            <person name="Champion M."/>
            <person name="Cuomo C.A."/>
            <person name="Ma L.-J."/>
            <person name="Henn M.R."/>
            <person name="Sil A."/>
            <person name="Goldman B."/>
            <person name="Young S.K."/>
            <person name="Kodira C.D."/>
            <person name="Zeng Q."/>
            <person name="Koehrsen M."/>
            <person name="Alvarado L."/>
            <person name="Berlin A.M."/>
            <person name="Borenstein D."/>
            <person name="Chen Z."/>
            <person name="Engels R."/>
            <person name="Freedman E."/>
            <person name="Gellesch M."/>
            <person name="Goldberg J."/>
            <person name="Griggs A."/>
            <person name="Gujja S."/>
            <person name="Heiman D.I."/>
            <person name="Hepburn T.A."/>
            <person name="Howarth C."/>
            <person name="Jen D."/>
            <person name="Larson L."/>
            <person name="Lewis B."/>
            <person name="Mehta T."/>
            <person name="Park D."/>
            <person name="Pearson M."/>
            <person name="Roberts A."/>
            <person name="Saif S."/>
            <person name="Shea T.D."/>
            <person name="Shenoy N."/>
            <person name="Sisk P."/>
            <person name="Stolte C."/>
            <person name="Sykes S."/>
            <person name="Walk T."/>
            <person name="White J."/>
            <person name="Yandava C."/>
            <person name="Klein B."/>
            <person name="McEwen J.G."/>
            <person name="Puccia R."/>
            <person name="Goldman G.H."/>
            <person name="Felipe M.S."/>
            <person name="Nino-Vega G."/>
            <person name="San-Blas G."/>
            <person name="Taylor J.W."/>
            <person name="Mendoza L."/>
            <person name="Galagan J.E."/>
            <person name="Nusbaum C."/>
            <person name="Birren B.W."/>
        </authorList>
    </citation>
    <scope>NUCLEOTIDE SEQUENCE [LARGE SCALE GENOMIC DNA]</scope>
    <source>
        <strain evidence="3">H143</strain>
    </source>
</reference>
<evidence type="ECO:0000256" key="1">
    <source>
        <dbReference type="SAM" id="Phobius"/>
    </source>
</evidence>
<dbReference type="AlphaFoldDB" id="C6HKA0"/>
<dbReference type="Proteomes" id="UP000002624">
    <property type="component" value="Unassembled WGS sequence"/>
</dbReference>
<evidence type="ECO:0000313" key="3">
    <source>
        <dbReference type="Proteomes" id="UP000002624"/>
    </source>
</evidence>
<dbReference type="EMBL" id="GG692429">
    <property type="protein sequence ID" value="EER39526.1"/>
    <property type="molecule type" value="Genomic_DNA"/>
</dbReference>
<feature type="transmembrane region" description="Helical" evidence="1">
    <location>
        <begin position="80"/>
        <end position="99"/>
    </location>
</feature>
<dbReference type="HOGENOM" id="CLU_1389863_0_0_1"/>
<name>C6HKA0_AJECH</name>
<sequence length="196" mass="21871">MRINLPEKMRLRTTTTMTASNLPACQTAPGHGLAASNDQHRLRTVRRSTHEGNLHVPDTGARSYTEAWGKVALTGKMDKTWGYSLFASMLFCSLPILIYRAGCCVNPPTLMVCEFITISYPMREEVIPPSKLPGQYNTIRSYSINDLRIRHCAVRSHVGVERRDSQCSTPHGDSKLAGSIGGWRASRDVLSWGRHE</sequence>
<dbReference type="VEuPathDB" id="FungiDB:HCDG_06631"/>
<gene>
    <name evidence="2" type="ORF">HCDG_06631</name>
</gene>
<keyword evidence="1" id="KW-1133">Transmembrane helix</keyword>
<keyword evidence="1" id="KW-0472">Membrane</keyword>
<accession>C6HKA0</accession>